<sequence>MSNNDKQIPLVWFVELFHMSLANFMWLFDELRDNLVQDPLGHGVTYVTIGHVFNIGKATTNKSSHFFVIIEVSKMIMLTA</sequence>
<comment type="caution">
    <text evidence="1">The sequence shown here is derived from an EMBL/GenBank/DDBJ whole genome shotgun (WGS) entry which is preliminary data.</text>
</comment>
<reference evidence="1 2" key="1">
    <citation type="submission" date="2015-08" db="EMBL/GenBank/DDBJ databases">
        <title>Next Generation Sequencing and Analysis of the Genome of Puccinia sorghi L Schw, the Causal Agent of Maize Common Rust.</title>
        <authorList>
            <person name="Rochi L."/>
            <person name="Burguener G."/>
            <person name="Darino M."/>
            <person name="Turjanski A."/>
            <person name="Kreff E."/>
            <person name="Dieguez M.J."/>
            <person name="Sacco F."/>
        </authorList>
    </citation>
    <scope>NUCLEOTIDE SEQUENCE [LARGE SCALE GENOMIC DNA]</scope>
    <source>
        <strain evidence="1 2">RO10H11247</strain>
    </source>
</reference>
<keyword evidence="2" id="KW-1185">Reference proteome</keyword>
<dbReference type="VEuPathDB" id="FungiDB:VP01_61g5"/>
<accession>A0A0L6UHH5</accession>
<evidence type="ECO:0000313" key="1">
    <source>
        <dbReference type="EMBL" id="KNZ47717.1"/>
    </source>
</evidence>
<protein>
    <submittedName>
        <fullName evidence="1">Uncharacterized protein</fullName>
    </submittedName>
</protein>
<dbReference type="AlphaFoldDB" id="A0A0L6UHH5"/>
<dbReference type="EMBL" id="LAVV01011497">
    <property type="protein sequence ID" value="KNZ47717.1"/>
    <property type="molecule type" value="Genomic_DNA"/>
</dbReference>
<name>A0A0L6UHH5_9BASI</name>
<evidence type="ECO:0000313" key="2">
    <source>
        <dbReference type="Proteomes" id="UP000037035"/>
    </source>
</evidence>
<organism evidence="1 2">
    <name type="scientific">Puccinia sorghi</name>
    <dbReference type="NCBI Taxonomy" id="27349"/>
    <lineage>
        <taxon>Eukaryota</taxon>
        <taxon>Fungi</taxon>
        <taxon>Dikarya</taxon>
        <taxon>Basidiomycota</taxon>
        <taxon>Pucciniomycotina</taxon>
        <taxon>Pucciniomycetes</taxon>
        <taxon>Pucciniales</taxon>
        <taxon>Pucciniaceae</taxon>
        <taxon>Puccinia</taxon>
    </lineage>
</organism>
<gene>
    <name evidence="1" type="ORF">VP01_61g5</name>
</gene>
<proteinExistence type="predicted"/>
<dbReference type="Proteomes" id="UP000037035">
    <property type="component" value="Unassembled WGS sequence"/>
</dbReference>